<dbReference type="EC" id="4.2.1.59" evidence="10"/>
<keyword evidence="7 10" id="KW-0443">Lipid metabolism</keyword>
<evidence type="ECO:0000256" key="1">
    <source>
        <dbReference type="ARBA" id="ARBA00001055"/>
    </source>
</evidence>
<reference evidence="11" key="1">
    <citation type="submission" date="2020-08" db="EMBL/GenBank/DDBJ databases">
        <authorList>
            <person name="Cejkova D."/>
            <person name="Kubasova T."/>
            <person name="Jahodarova E."/>
            <person name="Rychlik I."/>
        </authorList>
    </citation>
    <scope>NUCLEOTIDE SEQUENCE</scope>
    <source>
        <strain evidence="11">An559</strain>
    </source>
</reference>
<reference evidence="11" key="2">
    <citation type="journal article" date="2021" name="Sci. Rep.">
        <title>The distribution of antibiotic resistance genes in chicken gut microbiota commensals.</title>
        <authorList>
            <person name="Juricova H."/>
            <person name="Matiasovicova J."/>
            <person name="Kubasova T."/>
            <person name="Cejkova D."/>
            <person name="Rychlik I."/>
        </authorList>
    </citation>
    <scope>NUCLEOTIDE SEQUENCE</scope>
    <source>
        <strain evidence="11">An559</strain>
    </source>
</reference>
<dbReference type="InterPro" id="IPR029069">
    <property type="entry name" value="HotDog_dom_sf"/>
</dbReference>
<dbReference type="RefSeq" id="WP_204446677.1">
    <property type="nucleotide sequence ID" value="NZ_JACJKY010000011.1"/>
</dbReference>
<dbReference type="AlphaFoldDB" id="A0A938X6Z9"/>
<dbReference type="NCBIfam" id="NF000582">
    <property type="entry name" value="PRK00006.1"/>
    <property type="match status" value="1"/>
</dbReference>
<keyword evidence="4 10" id="KW-0963">Cytoplasm</keyword>
<evidence type="ECO:0000256" key="3">
    <source>
        <dbReference type="ARBA" id="ARBA00009174"/>
    </source>
</evidence>
<dbReference type="GO" id="GO:0009245">
    <property type="term" value="P:lipid A biosynthetic process"/>
    <property type="evidence" value="ECO:0007669"/>
    <property type="project" value="UniProtKB-UniRule"/>
</dbReference>
<evidence type="ECO:0000313" key="11">
    <source>
        <dbReference type="EMBL" id="MBM6921095.1"/>
    </source>
</evidence>
<sequence>MALLNQEQIKEIIPHRDPFLLIDEVVEMEPGVRVVAKKYLKPDEFWFKGHFPQEPVQPGVLTVEMLAQAGAVCALSLPENKGKIAYFAGIDKAKFRKKVVPGDTLTLEVEIIKTRGSIGVGKATASVDGKRAVTCEITFAIGA</sequence>
<evidence type="ECO:0000256" key="5">
    <source>
        <dbReference type="ARBA" id="ARBA00022516"/>
    </source>
</evidence>
<dbReference type="Proteomes" id="UP000774750">
    <property type="component" value="Unassembled WGS sequence"/>
</dbReference>
<evidence type="ECO:0000256" key="4">
    <source>
        <dbReference type="ARBA" id="ARBA00022490"/>
    </source>
</evidence>
<dbReference type="PANTHER" id="PTHR30272">
    <property type="entry name" value="3-HYDROXYACYL-[ACYL-CARRIER-PROTEIN] DEHYDRATASE"/>
    <property type="match status" value="1"/>
</dbReference>
<evidence type="ECO:0000256" key="8">
    <source>
        <dbReference type="ARBA" id="ARBA00023239"/>
    </source>
</evidence>
<comment type="function">
    <text evidence="9 10">Involved in unsaturated fatty acids biosynthesis. Catalyzes the dehydration of short chain beta-hydroxyacyl-ACPs and long chain saturated and unsaturated beta-hydroxyacyl-ACPs.</text>
</comment>
<keyword evidence="8 10" id="KW-0456">Lyase</keyword>
<evidence type="ECO:0000256" key="7">
    <source>
        <dbReference type="ARBA" id="ARBA00023098"/>
    </source>
</evidence>
<feature type="active site" evidence="10">
    <location>
        <position position="50"/>
    </location>
</feature>
<dbReference type="InterPro" id="IPR010084">
    <property type="entry name" value="FabZ"/>
</dbReference>
<keyword evidence="5 10" id="KW-0444">Lipid biosynthesis</keyword>
<evidence type="ECO:0000313" key="12">
    <source>
        <dbReference type="Proteomes" id="UP000774750"/>
    </source>
</evidence>
<dbReference type="EMBL" id="JACJKY010000011">
    <property type="protein sequence ID" value="MBM6921095.1"/>
    <property type="molecule type" value="Genomic_DNA"/>
</dbReference>
<evidence type="ECO:0000256" key="6">
    <source>
        <dbReference type="ARBA" id="ARBA00022556"/>
    </source>
</evidence>
<dbReference type="GO" id="GO:0016020">
    <property type="term" value="C:membrane"/>
    <property type="evidence" value="ECO:0007669"/>
    <property type="project" value="GOC"/>
</dbReference>
<comment type="subcellular location">
    <subcellularLocation>
        <location evidence="2 10">Cytoplasm</location>
    </subcellularLocation>
</comment>
<dbReference type="GO" id="GO:0006633">
    <property type="term" value="P:fatty acid biosynthetic process"/>
    <property type="evidence" value="ECO:0007669"/>
    <property type="project" value="UniProtKB-UniRule"/>
</dbReference>
<dbReference type="GO" id="GO:0005737">
    <property type="term" value="C:cytoplasm"/>
    <property type="evidence" value="ECO:0007669"/>
    <property type="project" value="UniProtKB-SubCell"/>
</dbReference>
<dbReference type="Gene3D" id="3.10.129.10">
    <property type="entry name" value="Hotdog Thioesterase"/>
    <property type="match status" value="1"/>
</dbReference>
<keyword evidence="12" id="KW-1185">Reference proteome</keyword>
<dbReference type="PANTHER" id="PTHR30272:SF1">
    <property type="entry name" value="3-HYDROXYACYL-[ACYL-CARRIER-PROTEIN] DEHYDRATASE"/>
    <property type="match status" value="1"/>
</dbReference>
<accession>A0A938X6Z9</accession>
<dbReference type="CDD" id="cd01288">
    <property type="entry name" value="FabZ"/>
    <property type="match status" value="1"/>
</dbReference>
<organism evidence="11 12">
    <name type="scientific">Merdimmobilis hominis</name>
    <dbReference type="NCBI Taxonomy" id="2897707"/>
    <lineage>
        <taxon>Bacteria</taxon>
        <taxon>Bacillati</taxon>
        <taxon>Bacillota</taxon>
        <taxon>Clostridia</taxon>
        <taxon>Eubacteriales</taxon>
        <taxon>Oscillospiraceae</taxon>
        <taxon>Merdimmobilis</taxon>
    </lineage>
</organism>
<comment type="similarity">
    <text evidence="3 10">Belongs to the thioester dehydratase family. FabZ subfamily.</text>
</comment>
<evidence type="ECO:0000256" key="2">
    <source>
        <dbReference type="ARBA" id="ARBA00004496"/>
    </source>
</evidence>
<comment type="caution">
    <text evidence="11">The sequence shown here is derived from an EMBL/GenBank/DDBJ whole genome shotgun (WGS) entry which is preliminary data.</text>
</comment>
<dbReference type="GO" id="GO:0019171">
    <property type="term" value="F:(3R)-hydroxyacyl-[acyl-carrier-protein] dehydratase activity"/>
    <property type="evidence" value="ECO:0007669"/>
    <property type="project" value="UniProtKB-EC"/>
</dbReference>
<dbReference type="SUPFAM" id="SSF54637">
    <property type="entry name" value="Thioesterase/thiol ester dehydrase-isomerase"/>
    <property type="match status" value="1"/>
</dbReference>
<name>A0A938X6Z9_9FIRM</name>
<protein>
    <recommendedName>
        <fullName evidence="10">3-hydroxyacyl-[acyl-carrier-protein] dehydratase FabZ</fullName>
        <ecNumber evidence="10">4.2.1.59</ecNumber>
    </recommendedName>
    <alternativeName>
        <fullName evidence="10">(3R)-hydroxymyristoyl-[acyl-carrier-protein] dehydratase</fullName>
        <shortName evidence="10">(3R)-hydroxymyristoyl-ACP dehydrase</shortName>
    </alternativeName>
    <alternativeName>
        <fullName evidence="10">Beta-hydroxyacyl-ACP dehydratase</fullName>
    </alternativeName>
</protein>
<gene>
    <name evidence="10 11" type="primary">fabZ</name>
    <name evidence="11" type="ORF">H6A12_08010</name>
</gene>
<dbReference type="FunFam" id="3.10.129.10:FF:000001">
    <property type="entry name" value="3-hydroxyacyl-[acyl-carrier-protein] dehydratase FabZ"/>
    <property type="match status" value="1"/>
</dbReference>
<keyword evidence="6 10" id="KW-0441">Lipid A biosynthesis</keyword>
<evidence type="ECO:0000256" key="10">
    <source>
        <dbReference type="HAMAP-Rule" id="MF_00406"/>
    </source>
</evidence>
<comment type="catalytic activity">
    <reaction evidence="1 10">
        <text>a (3R)-hydroxyacyl-[ACP] = a (2E)-enoyl-[ACP] + H2O</text>
        <dbReference type="Rhea" id="RHEA:13097"/>
        <dbReference type="Rhea" id="RHEA-COMP:9925"/>
        <dbReference type="Rhea" id="RHEA-COMP:9945"/>
        <dbReference type="ChEBI" id="CHEBI:15377"/>
        <dbReference type="ChEBI" id="CHEBI:78784"/>
        <dbReference type="ChEBI" id="CHEBI:78827"/>
        <dbReference type="EC" id="4.2.1.59"/>
    </reaction>
</comment>
<dbReference type="Pfam" id="PF07977">
    <property type="entry name" value="FabA"/>
    <property type="match status" value="1"/>
</dbReference>
<proteinExistence type="inferred from homology"/>
<evidence type="ECO:0000256" key="9">
    <source>
        <dbReference type="ARBA" id="ARBA00025049"/>
    </source>
</evidence>
<dbReference type="HAMAP" id="MF_00406">
    <property type="entry name" value="FabZ"/>
    <property type="match status" value="1"/>
</dbReference>
<dbReference type="InterPro" id="IPR013114">
    <property type="entry name" value="FabA_FabZ"/>
</dbReference>